<dbReference type="CDD" id="cd00882">
    <property type="entry name" value="Ras_like_GTPase"/>
    <property type="match status" value="1"/>
</dbReference>
<proteinExistence type="inferred from homology"/>
<evidence type="ECO:0000256" key="1">
    <source>
        <dbReference type="PIRNR" id="PIRNR036409"/>
    </source>
</evidence>
<dbReference type="RefSeq" id="WP_069125454.1">
    <property type="nucleotide sequence ID" value="NZ_CBCPHX010000001.1"/>
</dbReference>
<gene>
    <name evidence="2" type="primary">eutP</name>
    <name evidence="3" type="ORF">BTBSAS_20050</name>
    <name evidence="2" type="ORF">CNY62_00240</name>
</gene>
<dbReference type="GO" id="GO:0006576">
    <property type="term" value="P:biogenic amine metabolic process"/>
    <property type="evidence" value="ECO:0007669"/>
    <property type="project" value="InterPro"/>
</dbReference>
<sequence length="147" mass="16157">MKKVIFMGPVGCGKTTLSQRMLGLALQYDKTQAVAFYPDIIDTPGEYILHRQYYSALSVTAAEADVIALMQSATDKTQVYSPGFGSIFPKPVIGIVSKTDIAESDAVIQQTKQRLREAGARQVFCLSAVDEMGVKELLAYLEEEEIK</sequence>
<dbReference type="SUPFAM" id="SSF52540">
    <property type="entry name" value="P-loop containing nucleoside triphosphate hydrolases"/>
    <property type="match status" value="1"/>
</dbReference>
<dbReference type="Proteomes" id="UP000243591">
    <property type="component" value="Chromosome"/>
</dbReference>
<dbReference type="NCBIfam" id="TIGR02528">
    <property type="entry name" value="EutP"/>
    <property type="match status" value="1"/>
</dbReference>
<dbReference type="PANTHER" id="PTHR40453">
    <property type="entry name" value="PROTEIN YOEF"/>
    <property type="match status" value="1"/>
</dbReference>
<dbReference type="Gene3D" id="3.40.50.300">
    <property type="entry name" value="P-loop containing nucleotide triphosphate hydrolases"/>
    <property type="match status" value="1"/>
</dbReference>
<reference evidence="3" key="3">
    <citation type="submission" date="2018-04" db="EMBL/GenBank/DDBJ databases">
        <authorList>
            <person name="Go L.Y."/>
            <person name="Mitchell J.A."/>
        </authorList>
    </citation>
    <scope>NUCLEOTIDE SEQUENCE</scope>
    <source>
        <strain evidence="3">BSAS1 3</strain>
    </source>
</reference>
<dbReference type="EMBL" id="OUNC01000012">
    <property type="protein sequence ID" value="SPP28180.1"/>
    <property type="molecule type" value="Genomic_DNA"/>
</dbReference>
<comment type="similarity">
    <text evidence="1">Belongs to the EutP/PduV family.</text>
</comment>
<dbReference type="GO" id="GO:0005524">
    <property type="term" value="F:ATP binding"/>
    <property type="evidence" value="ECO:0007669"/>
    <property type="project" value="UniProtKB-UniRule"/>
</dbReference>
<dbReference type="PANTHER" id="PTHR40453:SF1">
    <property type="entry name" value="PROTEIN YOEF"/>
    <property type="match status" value="1"/>
</dbReference>
<dbReference type="PIRSF" id="PIRSF036409">
    <property type="entry name" value="EutP_PduV"/>
    <property type="match status" value="1"/>
</dbReference>
<dbReference type="AlphaFoldDB" id="A0A1D2LYJ3"/>
<protein>
    <submittedName>
        <fullName evidence="2">Ethanolamine utilization protein EutP</fullName>
    </submittedName>
    <submittedName>
        <fullName evidence="3">Ethanolamine utilization protein, GTPase family</fullName>
    </submittedName>
</protein>
<evidence type="ECO:0000313" key="2">
    <source>
        <dbReference type="EMBL" id="ATF24926.1"/>
    </source>
</evidence>
<dbReference type="STRING" id="2756.BFR44_03100"/>
<evidence type="ECO:0000313" key="5">
    <source>
        <dbReference type="Proteomes" id="UP000270190"/>
    </source>
</evidence>
<accession>A0A1D2LYJ3</accession>
<dbReference type="InterPro" id="IPR027417">
    <property type="entry name" value="P-loop_NTPase"/>
</dbReference>
<evidence type="ECO:0000313" key="4">
    <source>
        <dbReference type="Proteomes" id="UP000243591"/>
    </source>
</evidence>
<evidence type="ECO:0000313" key="3">
    <source>
        <dbReference type="EMBL" id="SPP28180.1"/>
    </source>
</evidence>
<dbReference type="OrthoDB" id="6179at2"/>
<reference evidence="2 4" key="1">
    <citation type="submission" date="2017-09" db="EMBL/GenBank/DDBJ databases">
        <title>Complete Genome Sequences of Two Strains of the Meat Spoilage Bacterium Brochothrix thermosphacta Isolated from Ground Chicken.</title>
        <authorList>
            <person name="Paoli G.C."/>
            <person name="Wijey C."/>
            <person name="Chen C.-Y."/>
            <person name="Nguyen L."/>
            <person name="Yan X."/>
            <person name="Irwin P.L."/>
        </authorList>
    </citation>
    <scope>NUCLEOTIDE SEQUENCE [LARGE SCALE GENOMIC DNA]</scope>
    <source>
        <strain evidence="2 4">BI</strain>
    </source>
</reference>
<name>A0A1D2LYJ3_BROTH</name>
<reference evidence="5" key="2">
    <citation type="submission" date="2018-04" db="EMBL/GenBank/DDBJ databases">
        <authorList>
            <person name="Illikoud N."/>
        </authorList>
    </citation>
    <scope>NUCLEOTIDE SEQUENCE [LARGE SCALE GENOMIC DNA]</scope>
</reference>
<dbReference type="EMBL" id="CP023483">
    <property type="protein sequence ID" value="ATF24926.1"/>
    <property type="molecule type" value="Genomic_DNA"/>
</dbReference>
<dbReference type="Proteomes" id="UP000270190">
    <property type="component" value="Unassembled WGS sequence"/>
</dbReference>
<organism evidence="2 4">
    <name type="scientific">Brochothrix thermosphacta</name>
    <name type="common">Microbacterium thermosphactum</name>
    <dbReference type="NCBI Taxonomy" id="2756"/>
    <lineage>
        <taxon>Bacteria</taxon>
        <taxon>Bacillati</taxon>
        <taxon>Bacillota</taxon>
        <taxon>Bacilli</taxon>
        <taxon>Bacillales</taxon>
        <taxon>Listeriaceae</taxon>
        <taxon>Brochothrix</taxon>
    </lineage>
</organism>
<keyword evidence="4" id="KW-1185">Reference proteome</keyword>
<dbReference type="InterPro" id="IPR012381">
    <property type="entry name" value="EutP_PduV"/>
</dbReference>
<dbReference type="Pfam" id="PF10662">
    <property type="entry name" value="PduV-EutP"/>
    <property type="match status" value="1"/>
</dbReference>
<keyword evidence="1" id="KW-0547">Nucleotide-binding</keyword>
<dbReference type="KEGG" id="bths:CNY62_00240"/>